<proteinExistence type="predicted"/>
<feature type="compositionally biased region" description="Polar residues" evidence="1">
    <location>
        <begin position="36"/>
        <end position="53"/>
    </location>
</feature>
<evidence type="ECO:0000313" key="2">
    <source>
        <dbReference type="EMBL" id="TCG10536.1"/>
    </source>
</evidence>
<evidence type="ECO:0000313" key="3">
    <source>
        <dbReference type="Proteomes" id="UP000291072"/>
    </source>
</evidence>
<name>A0A4R0XIW0_9MOLU</name>
<evidence type="ECO:0000256" key="1">
    <source>
        <dbReference type="SAM" id="MobiDB-lite"/>
    </source>
</evidence>
<dbReference type="AlphaFoldDB" id="A0A4R0XIW0"/>
<dbReference type="RefSeq" id="WP_131613721.1">
    <property type="nucleotide sequence ID" value="NZ_PSZP01000037.1"/>
</dbReference>
<reference evidence="2 3" key="1">
    <citation type="submission" date="2018-02" db="EMBL/GenBank/DDBJ databases">
        <title>Mycoplasma marinum and Mycoplasma todarodis sp. nov., moderately halophilic and psychrotolerant mycoplasmas isolated from cephalopods.</title>
        <authorList>
            <person name="Viver T."/>
        </authorList>
    </citation>
    <scope>NUCLEOTIDE SEQUENCE [LARGE SCALE GENOMIC DNA]</scope>
    <source>
        <strain evidence="2 3">5H</strain>
    </source>
</reference>
<protein>
    <submittedName>
        <fullName evidence="2">Uncharacterized protein</fullName>
    </submittedName>
</protein>
<keyword evidence="3" id="KW-1185">Reference proteome</keyword>
<dbReference type="Proteomes" id="UP000291072">
    <property type="component" value="Unassembled WGS sequence"/>
</dbReference>
<sequence>MKKTNKILLSGATIIATVATPIATVISCGSDKNNKTKITSKGSEGTDSNNGNNDRNDTQTKGFTYEEAIKATMKQENSHYRMEVVEPVTAKTSANGKAAPKGAIATAKRKSGSSTKIYENAIFPSTYTGEIGRFDYKSPSADVDQMIVKAIKNKQHLVISSLGYQDGMREIKGKVANISSGEKNAKGFPYKKFLVLIPNGTHKKDDKSHTKKQTKITTTKVTKQDIELTNEYKKLLLEEKQNLEDLISDTKTTKVFGFDNGHGVRPVFAKTAKEFITKIKGHLEHFGFNPEILNLTNKDLNKTMPKKPSNFKQNIYKQGEIRDGKFYLYPKGYIDTKTTKSFNTIKEVLNNYEKQAGQFIKELKKDVVVVDAVSILKQQFAQYGIKADFTKLEKYVNAIQAAKTIPVSNATKAQALIKKYIETNNADVHHYKKGEFSKGSNSYPLSVKHKGFKKPGDKYDYFVMVGMMIPKFNKKSPLYKNLTSRTLTSGVEEFATINVGKNGKRRKDYVFAFVKVAGKWYFAADYIKSLIPNFKFHNDPLWVFDLKSIDPKYQDLLDYTKEVLGVVVPAPTTNAGDIY</sequence>
<comment type="caution">
    <text evidence="2">The sequence shown here is derived from an EMBL/GenBank/DDBJ whole genome shotgun (WGS) entry which is preliminary data.</text>
</comment>
<accession>A0A4R0XIW0</accession>
<organism evidence="2 3">
    <name type="scientific">Mycoplasma todarodis</name>
    <dbReference type="NCBI Taxonomy" id="1937191"/>
    <lineage>
        <taxon>Bacteria</taxon>
        <taxon>Bacillati</taxon>
        <taxon>Mycoplasmatota</taxon>
        <taxon>Mollicutes</taxon>
        <taxon>Mycoplasmataceae</taxon>
        <taxon>Mycoplasma</taxon>
    </lineage>
</organism>
<feature type="region of interest" description="Disordered" evidence="1">
    <location>
        <begin position="30"/>
        <end position="61"/>
    </location>
</feature>
<dbReference type="EMBL" id="PSZP01000037">
    <property type="protein sequence ID" value="TCG10536.1"/>
    <property type="molecule type" value="Genomic_DNA"/>
</dbReference>
<dbReference type="PROSITE" id="PS51257">
    <property type="entry name" value="PROKAR_LIPOPROTEIN"/>
    <property type="match status" value="1"/>
</dbReference>
<gene>
    <name evidence="2" type="ORF">C4B25_03845</name>
</gene>
<dbReference type="OrthoDB" id="393769at2"/>